<evidence type="ECO:0000256" key="3">
    <source>
        <dbReference type="ARBA" id="ARBA00022475"/>
    </source>
</evidence>
<feature type="transmembrane region" description="Helical" evidence="12">
    <location>
        <begin position="676"/>
        <end position="697"/>
    </location>
</feature>
<dbReference type="GO" id="GO:0016887">
    <property type="term" value="F:ATP hydrolysis activity"/>
    <property type="evidence" value="ECO:0007669"/>
    <property type="project" value="InterPro"/>
</dbReference>
<dbReference type="GO" id="GO:0019829">
    <property type="term" value="F:ATPase-coupled monoatomic cation transmembrane transporter activity"/>
    <property type="evidence" value="ECO:0007669"/>
    <property type="project" value="InterPro"/>
</dbReference>
<keyword evidence="10 12" id="KW-1133">Transmembrane helix</keyword>
<dbReference type="CDD" id="cd00371">
    <property type="entry name" value="HMA"/>
    <property type="match status" value="1"/>
</dbReference>
<dbReference type="GO" id="GO:0005886">
    <property type="term" value="C:plasma membrane"/>
    <property type="evidence" value="ECO:0007669"/>
    <property type="project" value="UniProtKB-SubCell"/>
</dbReference>
<keyword evidence="3 12" id="KW-1003">Cell membrane</keyword>
<comment type="similarity">
    <text evidence="2 12">Belongs to the cation transport ATPase (P-type) (TC 3.A.3) family. Type IB subfamily.</text>
</comment>
<dbReference type="InterPro" id="IPR059000">
    <property type="entry name" value="ATPase_P-type_domA"/>
</dbReference>
<keyword evidence="4" id="KW-0597">Phosphoprotein</keyword>
<feature type="transmembrane region" description="Helical" evidence="12">
    <location>
        <begin position="652"/>
        <end position="670"/>
    </location>
</feature>
<accession>A0A660KZ89</accession>
<evidence type="ECO:0000313" key="15">
    <source>
        <dbReference type="EMBL" id="RKQ87007.1"/>
    </source>
</evidence>
<dbReference type="EMBL" id="RBIL01000002">
    <property type="protein sequence ID" value="RKQ87007.1"/>
    <property type="molecule type" value="Genomic_DNA"/>
</dbReference>
<dbReference type="GO" id="GO:0046872">
    <property type="term" value="F:metal ion binding"/>
    <property type="evidence" value="ECO:0007669"/>
    <property type="project" value="UniProtKB-KW"/>
</dbReference>
<sequence length="701" mass="72069">MNPIELPMAPTAPPPSPTPASVGARRFRVEGMDCGACAKTVEQAVAALPGVTSAQVSFGNGSMAVMGEALDATITSAVARAGYRAQPATRRVVADPTPFWRRDVRALSTTLSVGLLAVAVVASLASAPRAVAEPLYLLSMAVGGWPIARAAALALRRARLDMNVLMALAAVGAVGIGEYAEGAWVLVLFAVGTGLEGLALERSRRTVVSLMDLAPTRARLMDGTLVPVEDVPAGTRIAIRAGERIPLDAVVADGASSVDQAPITGESVPVDKQAGDELFAGTLNTTGALVARTTRAAEDSTLSRVAALVEEAQGSRAPAERFIDRFAAFYTPIVFAAALTLATVPLLLGGDGDTWLYRALALLIVACPCSLVISVPVAVVSAVGSAARRGILITGGQALEDLARVRAIALDKTGTLTLGLPVLQRVVAPDEDHALALVAAVEADSEHPLAAALRRAARDRGLAVPLAQRFVALPGRGATATVDGRALWAGGPRLMHDRLGQLPEVVAELHAAGQTAIALGEGDRLLAVFGLADQLRPDAEDLARRLQPLRAVMLTGDSEPVARAVARRTGIDEVHAGLLPADKLAHVRDLGDVAMVGDGVNDAPALAAARVGIAMGAAGSDVALANADVALLSDRLGALPEAFTLARRARSIMAVNVVASLAVKAVFVALAPFGLVTLVVAVAADMGMSLLVTLNAMRQLR</sequence>
<feature type="transmembrane region" description="Helical" evidence="12">
    <location>
        <begin position="360"/>
        <end position="383"/>
    </location>
</feature>
<evidence type="ECO:0000256" key="13">
    <source>
        <dbReference type="SAM" id="MobiDB-lite"/>
    </source>
</evidence>
<evidence type="ECO:0000256" key="1">
    <source>
        <dbReference type="ARBA" id="ARBA00004651"/>
    </source>
</evidence>
<dbReference type="PANTHER" id="PTHR48085">
    <property type="entry name" value="CADMIUM/ZINC-TRANSPORTING ATPASE HMA2-RELATED"/>
    <property type="match status" value="1"/>
</dbReference>
<dbReference type="SFLD" id="SFLDG00002">
    <property type="entry name" value="C1.7:_P-type_atpase_like"/>
    <property type="match status" value="1"/>
</dbReference>
<dbReference type="Gene3D" id="3.40.1110.10">
    <property type="entry name" value="Calcium-transporting ATPase, cytoplasmic domain N"/>
    <property type="match status" value="1"/>
</dbReference>
<evidence type="ECO:0000256" key="2">
    <source>
        <dbReference type="ARBA" id="ARBA00006024"/>
    </source>
</evidence>
<dbReference type="InterPro" id="IPR001757">
    <property type="entry name" value="P_typ_ATPase"/>
</dbReference>
<evidence type="ECO:0000256" key="6">
    <source>
        <dbReference type="ARBA" id="ARBA00022723"/>
    </source>
</evidence>
<dbReference type="PROSITE" id="PS50846">
    <property type="entry name" value="HMA_2"/>
    <property type="match status" value="1"/>
</dbReference>
<evidence type="ECO:0000256" key="5">
    <source>
        <dbReference type="ARBA" id="ARBA00022692"/>
    </source>
</evidence>
<dbReference type="Gene3D" id="3.40.50.1000">
    <property type="entry name" value="HAD superfamily/HAD-like"/>
    <property type="match status" value="1"/>
</dbReference>
<dbReference type="Pfam" id="PF00403">
    <property type="entry name" value="HMA"/>
    <property type="match status" value="1"/>
</dbReference>
<dbReference type="InterPro" id="IPR023299">
    <property type="entry name" value="ATPase_P-typ_cyto_dom_N"/>
</dbReference>
<keyword evidence="9" id="KW-1278">Translocase</keyword>
<dbReference type="PRINTS" id="PR00119">
    <property type="entry name" value="CATATPASE"/>
</dbReference>
<name>A0A660KZ89_9ACTN</name>
<dbReference type="SFLD" id="SFLDF00027">
    <property type="entry name" value="p-type_atpase"/>
    <property type="match status" value="1"/>
</dbReference>
<evidence type="ECO:0000256" key="7">
    <source>
        <dbReference type="ARBA" id="ARBA00022741"/>
    </source>
</evidence>
<evidence type="ECO:0000256" key="8">
    <source>
        <dbReference type="ARBA" id="ARBA00022840"/>
    </source>
</evidence>
<dbReference type="PROSITE" id="PS01229">
    <property type="entry name" value="COF_2"/>
    <property type="match status" value="1"/>
</dbReference>
<dbReference type="InterPro" id="IPR008250">
    <property type="entry name" value="ATPase_P-typ_transduc_dom_A_sf"/>
</dbReference>
<dbReference type="InterPro" id="IPR018303">
    <property type="entry name" value="ATPase_P-typ_P_site"/>
</dbReference>
<dbReference type="SUPFAM" id="SSF81665">
    <property type="entry name" value="Calcium ATPase, transmembrane domain M"/>
    <property type="match status" value="1"/>
</dbReference>
<dbReference type="InterPro" id="IPR006121">
    <property type="entry name" value="HMA_dom"/>
</dbReference>
<dbReference type="SUPFAM" id="SSF55008">
    <property type="entry name" value="HMA, heavy metal-associated domain"/>
    <property type="match status" value="1"/>
</dbReference>
<evidence type="ECO:0000256" key="4">
    <source>
        <dbReference type="ARBA" id="ARBA00022553"/>
    </source>
</evidence>
<evidence type="ECO:0000256" key="10">
    <source>
        <dbReference type="ARBA" id="ARBA00022989"/>
    </source>
</evidence>
<dbReference type="InterPro" id="IPR027256">
    <property type="entry name" value="P-typ_ATPase_IB"/>
</dbReference>
<keyword evidence="6 12" id="KW-0479">Metal-binding</keyword>
<dbReference type="NCBIfam" id="TIGR01494">
    <property type="entry name" value="ATPase_P-type"/>
    <property type="match status" value="1"/>
</dbReference>
<keyword evidence="16" id="KW-1185">Reference proteome</keyword>
<comment type="subcellular location">
    <subcellularLocation>
        <location evidence="1">Cell membrane</location>
        <topology evidence="1">Multi-pass membrane protein</topology>
    </subcellularLocation>
</comment>
<keyword evidence="8 12" id="KW-0067">ATP-binding</keyword>
<dbReference type="PROSITE" id="PS00154">
    <property type="entry name" value="ATPASE_E1_E2"/>
    <property type="match status" value="1"/>
</dbReference>
<dbReference type="FunFam" id="2.70.150.10:FF:000002">
    <property type="entry name" value="Copper-transporting ATPase 1, putative"/>
    <property type="match status" value="1"/>
</dbReference>
<comment type="caution">
    <text evidence="15">The sequence shown here is derived from an EMBL/GenBank/DDBJ whole genome shotgun (WGS) entry which is preliminary data.</text>
</comment>
<keyword evidence="7 12" id="KW-0547">Nucleotide-binding</keyword>
<organism evidence="15 16">
    <name type="scientific">Solirubrobacter pauli</name>
    <dbReference type="NCBI Taxonomy" id="166793"/>
    <lineage>
        <taxon>Bacteria</taxon>
        <taxon>Bacillati</taxon>
        <taxon>Actinomycetota</taxon>
        <taxon>Thermoleophilia</taxon>
        <taxon>Solirubrobacterales</taxon>
        <taxon>Solirubrobacteraceae</taxon>
        <taxon>Solirubrobacter</taxon>
    </lineage>
</organism>
<feature type="transmembrane region" description="Helical" evidence="12">
    <location>
        <begin position="160"/>
        <end position="177"/>
    </location>
</feature>
<evidence type="ECO:0000259" key="14">
    <source>
        <dbReference type="PROSITE" id="PS50846"/>
    </source>
</evidence>
<protein>
    <submittedName>
        <fullName evidence="15">Cd2+/Zn2+-exporting ATPase</fullName>
    </submittedName>
</protein>
<evidence type="ECO:0000313" key="16">
    <source>
        <dbReference type="Proteomes" id="UP000278962"/>
    </source>
</evidence>
<evidence type="ECO:0000256" key="12">
    <source>
        <dbReference type="RuleBase" id="RU362081"/>
    </source>
</evidence>
<dbReference type="SFLD" id="SFLDS00003">
    <property type="entry name" value="Haloacid_Dehalogenase"/>
    <property type="match status" value="1"/>
</dbReference>
<feature type="transmembrane region" description="Helical" evidence="12">
    <location>
        <begin position="131"/>
        <end position="148"/>
    </location>
</feature>
<gene>
    <name evidence="15" type="ORF">C8N24_5027</name>
</gene>
<feature type="transmembrane region" description="Helical" evidence="12">
    <location>
        <begin position="106"/>
        <end position="125"/>
    </location>
</feature>
<dbReference type="Proteomes" id="UP000278962">
    <property type="component" value="Unassembled WGS sequence"/>
</dbReference>
<evidence type="ECO:0000256" key="11">
    <source>
        <dbReference type="ARBA" id="ARBA00023136"/>
    </source>
</evidence>
<dbReference type="AlphaFoldDB" id="A0A660KZ89"/>
<keyword evidence="11 12" id="KW-0472">Membrane</keyword>
<dbReference type="OrthoDB" id="7059309at2"/>
<dbReference type="Pfam" id="PF00122">
    <property type="entry name" value="E1-E2_ATPase"/>
    <property type="match status" value="1"/>
</dbReference>
<dbReference type="SUPFAM" id="SSF81653">
    <property type="entry name" value="Calcium ATPase, transduction domain A"/>
    <property type="match status" value="1"/>
</dbReference>
<feature type="region of interest" description="Disordered" evidence="13">
    <location>
        <begin position="1"/>
        <end position="22"/>
    </location>
</feature>
<reference evidence="15 16" key="1">
    <citation type="submission" date="2018-10" db="EMBL/GenBank/DDBJ databases">
        <title>Genomic Encyclopedia of Archaeal and Bacterial Type Strains, Phase II (KMG-II): from individual species to whole genera.</title>
        <authorList>
            <person name="Goeker M."/>
        </authorList>
    </citation>
    <scope>NUCLEOTIDE SEQUENCE [LARGE SCALE GENOMIC DNA]</scope>
    <source>
        <strain evidence="15 16">DSM 14954</strain>
    </source>
</reference>
<dbReference type="InterPro" id="IPR036412">
    <property type="entry name" value="HAD-like_sf"/>
</dbReference>
<dbReference type="GO" id="GO:0005524">
    <property type="term" value="F:ATP binding"/>
    <property type="evidence" value="ECO:0007669"/>
    <property type="project" value="UniProtKB-UniRule"/>
</dbReference>
<dbReference type="InterPro" id="IPR051014">
    <property type="entry name" value="Cation_Transport_ATPase_IB"/>
</dbReference>
<dbReference type="Pfam" id="PF00702">
    <property type="entry name" value="Hydrolase"/>
    <property type="match status" value="1"/>
</dbReference>
<dbReference type="PANTHER" id="PTHR48085:SF5">
    <property type="entry name" value="CADMIUM_ZINC-TRANSPORTING ATPASE HMA4-RELATED"/>
    <property type="match status" value="1"/>
</dbReference>
<dbReference type="PRINTS" id="PR00941">
    <property type="entry name" value="CDATPASE"/>
</dbReference>
<proteinExistence type="inferred from homology"/>
<feature type="transmembrane region" description="Helical" evidence="12">
    <location>
        <begin position="326"/>
        <end position="348"/>
    </location>
</feature>
<feature type="transmembrane region" description="Helical" evidence="12">
    <location>
        <begin position="183"/>
        <end position="200"/>
    </location>
</feature>
<dbReference type="PROSITE" id="PS01047">
    <property type="entry name" value="HMA_1"/>
    <property type="match status" value="1"/>
</dbReference>
<evidence type="ECO:0000256" key="9">
    <source>
        <dbReference type="ARBA" id="ARBA00022967"/>
    </source>
</evidence>
<dbReference type="InterPro" id="IPR023298">
    <property type="entry name" value="ATPase_P-typ_TM_dom_sf"/>
</dbReference>
<dbReference type="NCBIfam" id="TIGR01525">
    <property type="entry name" value="ATPase-IB_hvy"/>
    <property type="match status" value="1"/>
</dbReference>
<feature type="domain" description="HMA" evidence="14">
    <location>
        <begin position="23"/>
        <end position="86"/>
    </location>
</feature>
<dbReference type="SUPFAM" id="SSF56784">
    <property type="entry name" value="HAD-like"/>
    <property type="match status" value="1"/>
</dbReference>
<dbReference type="InterPro" id="IPR044492">
    <property type="entry name" value="P_typ_ATPase_HD_dom"/>
</dbReference>
<dbReference type="InterPro" id="IPR023214">
    <property type="entry name" value="HAD_sf"/>
</dbReference>
<keyword evidence="5 12" id="KW-0812">Transmembrane</keyword>
<dbReference type="InterPro" id="IPR036163">
    <property type="entry name" value="HMA_dom_sf"/>
</dbReference>
<dbReference type="Gene3D" id="2.70.150.10">
    <property type="entry name" value="Calcium-transporting ATPase, cytoplasmic transduction domain A"/>
    <property type="match status" value="1"/>
</dbReference>
<dbReference type="InterPro" id="IPR017969">
    <property type="entry name" value="Heavy-metal-associated_CS"/>
</dbReference>
<dbReference type="RefSeq" id="WP_121255220.1">
    <property type="nucleotide sequence ID" value="NZ_RBIL01000002.1"/>
</dbReference>
<dbReference type="Gene3D" id="3.30.70.100">
    <property type="match status" value="1"/>
</dbReference>